<gene>
    <name evidence="9" type="primary">xerC</name>
    <name evidence="12" type="ORF">A2008_00815</name>
</gene>
<dbReference type="CDD" id="cd00798">
    <property type="entry name" value="INT_XerDC_C"/>
    <property type="match status" value="1"/>
</dbReference>
<accession>A0A1F7WZB0</accession>
<evidence type="ECO:0000256" key="4">
    <source>
        <dbReference type="ARBA" id="ARBA00022829"/>
    </source>
</evidence>
<evidence type="ECO:0000256" key="2">
    <source>
        <dbReference type="ARBA" id="ARBA00022490"/>
    </source>
</evidence>
<evidence type="ECO:0000256" key="8">
    <source>
        <dbReference type="ARBA" id="ARBA00023306"/>
    </source>
</evidence>
<evidence type="ECO:0000256" key="9">
    <source>
        <dbReference type="HAMAP-Rule" id="MF_01808"/>
    </source>
</evidence>
<sequence length="298" mass="34270">MNVIDEYLIYISSVLNLSKNTQKSYSEDISDFIAFTSAHYGVTKENFSENFPKIDTFLIRRFVGEKNKQSKKKTTINRKLSSLSSMFDYFLKNDYIDANPFCTISRQKADKPLPKFLYYHQVKEFLESITCDDYESLRDRAIFELIYSSGLRISEACNLKLTDIDFYTKTITFVGKGSKERQVPVGDIAMSFVVKLIAGNKTSHPGAEHIFLNPEGGALSDRSVRRIINGYFDKLSFQKKMSPHVLRHSFATHLLENGADIRQVQELLGHKSLSTTQIYTHLTQERLKMIYNKAHPRA</sequence>
<feature type="active site" description="O-(3'-phospho-DNA)-tyrosine intermediate" evidence="9">
    <location>
        <position position="279"/>
    </location>
</feature>
<feature type="active site" evidence="9">
    <location>
        <position position="152"/>
    </location>
</feature>
<evidence type="ECO:0000256" key="1">
    <source>
        <dbReference type="ARBA" id="ARBA00004496"/>
    </source>
</evidence>
<feature type="active site" evidence="9">
    <location>
        <position position="270"/>
    </location>
</feature>
<reference evidence="12 13" key="1">
    <citation type="journal article" date="2016" name="Nat. Commun.">
        <title>Thousands of microbial genomes shed light on interconnected biogeochemical processes in an aquifer system.</title>
        <authorList>
            <person name="Anantharaman K."/>
            <person name="Brown C.T."/>
            <person name="Hug L.A."/>
            <person name="Sharon I."/>
            <person name="Castelle C.J."/>
            <person name="Probst A.J."/>
            <person name="Thomas B.C."/>
            <person name="Singh A."/>
            <person name="Wilkins M.J."/>
            <person name="Karaoz U."/>
            <person name="Brodie E.L."/>
            <person name="Williams K.H."/>
            <person name="Hubbard S.S."/>
            <person name="Banfield J.F."/>
        </authorList>
    </citation>
    <scope>NUCLEOTIDE SEQUENCE [LARGE SCALE GENOMIC DNA]</scope>
</reference>
<comment type="subcellular location">
    <subcellularLocation>
        <location evidence="1 9">Cytoplasm</location>
    </subcellularLocation>
</comment>
<keyword evidence="3 9" id="KW-0132">Cell division</keyword>
<dbReference type="Gene3D" id="1.10.150.130">
    <property type="match status" value="1"/>
</dbReference>
<dbReference type="PROSITE" id="PS51900">
    <property type="entry name" value="CB"/>
    <property type="match status" value="1"/>
</dbReference>
<dbReference type="Gene3D" id="1.10.443.10">
    <property type="entry name" value="Intergrase catalytic core"/>
    <property type="match status" value="1"/>
</dbReference>
<dbReference type="GO" id="GO:0006313">
    <property type="term" value="P:DNA transposition"/>
    <property type="evidence" value="ECO:0007669"/>
    <property type="project" value="UniProtKB-UniRule"/>
</dbReference>
<dbReference type="PANTHER" id="PTHR30349:SF77">
    <property type="entry name" value="TYROSINE RECOMBINASE XERC"/>
    <property type="match status" value="1"/>
</dbReference>
<comment type="subunit">
    <text evidence="9">Forms a cyclic heterotetrameric complex composed of two molecules of XerC and two molecules of XerD.</text>
</comment>
<keyword evidence="6 9" id="KW-0238">DNA-binding</keyword>
<evidence type="ECO:0000259" key="10">
    <source>
        <dbReference type="PROSITE" id="PS51898"/>
    </source>
</evidence>
<feature type="active site" evidence="9">
    <location>
        <position position="176"/>
    </location>
</feature>
<proteinExistence type="inferred from homology"/>
<feature type="active site" evidence="9">
    <location>
        <position position="244"/>
    </location>
</feature>
<feature type="active site" evidence="9">
    <location>
        <position position="247"/>
    </location>
</feature>
<dbReference type="InterPro" id="IPR002104">
    <property type="entry name" value="Integrase_catalytic"/>
</dbReference>
<keyword evidence="7 9" id="KW-0233">DNA recombination</keyword>
<comment type="similarity">
    <text evidence="9">Belongs to the 'phage' integrase family. XerC subfamily.</text>
</comment>
<dbReference type="Proteomes" id="UP000178735">
    <property type="component" value="Unassembled WGS sequence"/>
</dbReference>
<dbReference type="InterPro" id="IPR011010">
    <property type="entry name" value="DNA_brk_join_enz"/>
</dbReference>
<evidence type="ECO:0000256" key="7">
    <source>
        <dbReference type="ARBA" id="ARBA00023172"/>
    </source>
</evidence>
<dbReference type="InterPro" id="IPR044068">
    <property type="entry name" value="CB"/>
</dbReference>
<dbReference type="InterPro" id="IPR050090">
    <property type="entry name" value="Tyrosine_recombinase_XerCD"/>
</dbReference>
<dbReference type="AlphaFoldDB" id="A0A1F7WZB0"/>
<dbReference type="STRING" id="1817813.A2008_00815"/>
<evidence type="ECO:0000256" key="5">
    <source>
        <dbReference type="ARBA" id="ARBA00022908"/>
    </source>
</evidence>
<name>A0A1F7WZB0_9BACT</name>
<keyword evidence="5 9" id="KW-0229">DNA integration</keyword>
<dbReference type="PANTHER" id="PTHR30349">
    <property type="entry name" value="PHAGE INTEGRASE-RELATED"/>
    <property type="match status" value="1"/>
</dbReference>
<dbReference type="SUPFAM" id="SSF56349">
    <property type="entry name" value="DNA breaking-rejoining enzymes"/>
    <property type="match status" value="1"/>
</dbReference>
<dbReference type="GO" id="GO:0051301">
    <property type="term" value="P:cell division"/>
    <property type="evidence" value="ECO:0007669"/>
    <property type="project" value="UniProtKB-KW"/>
</dbReference>
<evidence type="ECO:0000313" key="12">
    <source>
        <dbReference type="EMBL" id="OGM08136.1"/>
    </source>
</evidence>
<evidence type="ECO:0000313" key="13">
    <source>
        <dbReference type="Proteomes" id="UP000178735"/>
    </source>
</evidence>
<dbReference type="EMBL" id="MGFH01000024">
    <property type="protein sequence ID" value="OGM08136.1"/>
    <property type="molecule type" value="Genomic_DNA"/>
</dbReference>
<dbReference type="InterPro" id="IPR010998">
    <property type="entry name" value="Integrase_recombinase_N"/>
</dbReference>
<keyword evidence="2 9" id="KW-0963">Cytoplasm</keyword>
<keyword evidence="4 9" id="KW-0159">Chromosome partition</keyword>
<feature type="domain" description="Tyr recombinase" evidence="10">
    <location>
        <begin position="112"/>
        <end position="292"/>
    </location>
</feature>
<dbReference type="InterPro" id="IPR004107">
    <property type="entry name" value="Integrase_SAM-like_N"/>
</dbReference>
<dbReference type="Pfam" id="PF02899">
    <property type="entry name" value="Phage_int_SAM_1"/>
    <property type="match status" value="1"/>
</dbReference>
<dbReference type="GO" id="GO:0005737">
    <property type="term" value="C:cytoplasm"/>
    <property type="evidence" value="ECO:0007669"/>
    <property type="project" value="UniProtKB-SubCell"/>
</dbReference>
<comment type="caution">
    <text evidence="12">The sequence shown here is derived from an EMBL/GenBank/DDBJ whole genome shotgun (WGS) entry which is preliminary data.</text>
</comment>
<dbReference type="HAMAP" id="MF_01808">
    <property type="entry name" value="Recomb_XerC_XerD"/>
    <property type="match status" value="1"/>
</dbReference>
<dbReference type="InterPro" id="IPR013762">
    <property type="entry name" value="Integrase-like_cat_sf"/>
</dbReference>
<dbReference type="GO" id="GO:0007059">
    <property type="term" value="P:chromosome segregation"/>
    <property type="evidence" value="ECO:0007669"/>
    <property type="project" value="UniProtKB-UniRule"/>
</dbReference>
<keyword evidence="8 9" id="KW-0131">Cell cycle</keyword>
<organism evidence="12 13">
    <name type="scientific">Candidatus Wallbacteria bacterium GWC2_49_35</name>
    <dbReference type="NCBI Taxonomy" id="1817813"/>
    <lineage>
        <taxon>Bacteria</taxon>
        <taxon>Candidatus Walliibacteriota</taxon>
    </lineage>
</organism>
<evidence type="ECO:0000259" key="11">
    <source>
        <dbReference type="PROSITE" id="PS51900"/>
    </source>
</evidence>
<evidence type="ECO:0000256" key="3">
    <source>
        <dbReference type="ARBA" id="ARBA00022618"/>
    </source>
</evidence>
<dbReference type="PROSITE" id="PS51898">
    <property type="entry name" value="TYR_RECOMBINASE"/>
    <property type="match status" value="1"/>
</dbReference>
<protein>
    <recommendedName>
        <fullName evidence="9">Tyrosine recombinase XerC</fullName>
    </recommendedName>
</protein>
<comment type="function">
    <text evidence="9">Site-specific tyrosine recombinase, which acts by catalyzing the cutting and rejoining of the recombining DNA molecules. The XerC-XerD complex is essential to convert dimers of the bacterial chromosome into monomers to permit their segregation at cell division. It also contributes to the segregational stability of plasmids.</text>
</comment>
<feature type="domain" description="Core-binding (CB)" evidence="11">
    <location>
        <begin position="1"/>
        <end position="91"/>
    </location>
</feature>
<dbReference type="InterPro" id="IPR023009">
    <property type="entry name" value="Tyrosine_recombinase_XerC/XerD"/>
</dbReference>
<dbReference type="Pfam" id="PF00589">
    <property type="entry name" value="Phage_integrase"/>
    <property type="match status" value="1"/>
</dbReference>
<dbReference type="GO" id="GO:0003677">
    <property type="term" value="F:DNA binding"/>
    <property type="evidence" value="ECO:0007669"/>
    <property type="project" value="UniProtKB-UniRule"/>
</dbReference>
<evidence type="ECO:0000256" key="6">
    <source>
        <dbReference type="ARBA" id="ARBA00023125"/>
    </source>
</evidence>
<dbReference type="GO" id="GO:0009037">
    <property type="term" value="F:tyrosine-based site-specific recombinase activity"/>
    <property type="evidence" value="ECO:0007669"/>
    <property type="project" value="UniProtKB-UniRule"/>
</dbReference>